<reference evidence="8" key="1">
    <citation type="submission" date="2015-09" db="EMBL/GenBank/DDBJ databases">
        <title>De novo assembly of Pectinophora gossypiella (Pink Bollworm) gut transcriptome.</title>
        <authorList>
            <person name="Tassone E.E."/>
        </authorList>
    </citation>
    <scope>NUCLEOTIDE SEQUENCE</scope>
</reference>
<dbReference type="EMBL" id="GDQN01011682">
    <property type="protein sequence ID" value="JAT79372.1"/>
    <property type="molecule type" value="Transcribed_RNA"/>
</dbReference>
<protein>
    <recommendedName>
        <fullName evidence="9">Cytochrome P450</fullName>
    </recommendedName>
</protein>
<evidence type="ECO:0000256" key="1">
    <source>
        <dbReference type="ARBA" id="ARBA00001971"/>
    </source>
</evidence>
<evidence type="ECO:0000313" key="8">
    <source>
        <dbReference type="EMBL" id="JAT79372.1"/>
    </source>
</evidence>
<accession>A0A1E1VXF3</accession>
<dbReference type="InterPro" id="IPR001128">
    <property type="entry name" value="Cyt_P450"/>
</dbReference>
<evidence type="ECO:0000256" key="2">
    <source>
        <dbReference type="ARBA" id="ARBA00010617"/>
    </source>
</evidence>
<dbReference type="PANTHER" id="PTHR24291:SF187">
    <property type="entry name" value="CYTOCHROME P450 4AE1-RELATED"/>
    <property type="match status" value="1"/>
</dbReference>
<dbReference type="Gene3D" id="1.10.630.10">
    <property type="entry name" value="Cytochrome P450"/>
    <property type="match status" value="1"/>
</dbReference>
<comment type="cofactor">
    <cofactor evidence="1">
        <name>heme</name>
        <dbReference type="ChEBI" id="CHEBI:30413"/>
    </cofactor>
</comment>
<dbReference type="GO" id="GO:0005506">
    <property type="term" value="F:iron ion binding"/>
    <property type="evidence" value="ECO:0007669"/>
    <property type="project" value="InterPro"/>
</dbReference>
<sequence length="168" mass="19656">EDVCNLIATRMRNPILAEDAIFNLLPHKGRQDRALKILHGQTRKVIETRREELKKMNVTELKKNSEFGIKNKHAFLDLLLMAEIDGSRINDEKVREEVDTFMFEGHDTTTSGIVFCMYCISKRNDVQEKILSEQRSIFGDDMDRDPTYNELGQMKYLELVIKESLRLY</sequence>
<keyword evidence="4" id="KW-0479">Metal-binding</keyword>
<dbReference type="GO" id="GO:0004497">
    <property type="term" value="F:monooxygenase activity"/>
    <property type="evidence" value="ECO:0007669"/>
    <property type="project" value="UniProtKB-KW"/>
</dbReference>
<organism evidence="8">
    <name type="scientific">Pectinophora gossypiella</name>
    <name type="common">Cotton pink bollworm</name>
    <name type="synonym">Depressaria gossypiella</name>
    <dbReference type="NCBI Taxonomy" id="13191"/>
    <lineage>
        <taxon>Eukaryota</taxon>
        <taxon>Metazoa</taxon>
        <taxon>Ecdysozoa</taxon>
        <taxon>Arthropoda</taxon>
        <taxon>Hexapoda</taxon>
        <taxon>Insecta</taxon>
        <taxon>Pterygota</taxon>
        <taxon>Neoptera</taxon>
        <taxon>Endopterygota</taxon>
        <taxon>Lepidoptera</taxon>
        <taxon>Glossata</taxon>
        <taxon>Ditrysia</taxon>
        <taxon>Gelechioidea</taxon>
        <taxon>Gelechiidae</taxon>
        <taxon>Apatetrinae</taxon>
        <taxon>Pectinophora</taxon>
    </lineage>
</organism>
<dbReference type="AlphaFoldDB" id="A0A1E1VXF3"/>
<dbReference type="SUPFAM" id="SSF48264">
    <property type="entry name" value="Cytochrome P450"/>
    <property type="match status" value="1"/>
</dbReference>
<evidence type="ECO:0000256" key="7">
    <source>
        <dbReference type="ARBA" id="ARBA00023033"/>
    </source>
</evidence>
<feature type="non-terminal residue" evidence="8">
    <location>
        <position position="1"/>
    </location>
</feature>
<keyword evidence="6" id="KW-0408">Iron</keyword>
<evidence type="ECO:0000256" key="3">
    <source>
        <dbReference type="ARBA" id="ARBA00022617"/>
    </source>
</evidence>
<dbReference type="Pfam" id="PF00067">
    <property type="entry name" value="p450"/>
    <property type="match status" value="1"/>
</dbReference>
<proteinExistence type="inferred from homology"/>
<comment type="similarity">
    <text evidence="2">Belongs to the cytochrome P450 family.</text>
</comment>
<dbReference type="PANTHER" id="PTHR24291">
    <property type="entry name" value="CYTOCHROME P450 FAMILY 4"/>
    <property type="match status" value="1"/>
</dbReference>
<feature type="non-terminal residue" evidence="8">
    <location>
        <position position="168"/>
    </location>
</feature>
<keyword evidence="5" id="KW-0560">Oxidoreductase</keyword>
<name>A0A1E1VXF3_PECGO</name>
<evidence type="ECO:0000256" key="4">
    <source>
        <dbReference type="ARBA" id="ARBA00022723"/>
    </source>
</evidence>
<dbReference type="InterPro" id="IPR050196">
    <property type="entry name" value="Cytochrome_P450_Monoox"/>
</dbReference>
<keyword evidence="7" id="KW-0503">Monooxygenase</keyword>
<dbReference type="GO" id="GO:0016705">
    <property type="term" value="F:oxidoreductase activity, acting on paired donors, with incorporation or reduction of molecular oxygen"/>
    <property type="evidence" value="ECO:0007669"/>
    <property type="project" value="InterPro"/>
</dbReference>
<evidence type="ECO:0000256" key="5">
    <source>
        <dbReference type="ARBA" id="ARBA00023002"/>
    </source>
</evidence>
<dbReference type="InterPro" id="IPR036396">
    <property type="entry name" value="Cyt_P450_sf"/>
</dbReference>
<keyword evidence="3" id="KW-0349">Heme</keyword>
<dbReference type="OrthoDB" id="1470350at2759"/>
<evidence type="ECO:0000256" key="6">
    <source>
        <dbReference type="ARBA" id="ARBA00023004"/>
    </source>
</evidence>
<gene>
    <name evidence="8" type="ORF">g.6764</name>
</gene>
<dbReference type="GO" id="GO:0020037">
    <property type="term" value="F:heme binding"/>
    <property type="evidence" value="ECO:0007669"/>
    <property type="project" value="InterPro"/>
</dbReference>
<evidence type="ECO:0008006" key="9">
    <source>
        <dbReference type="Google" id="ProtNLM"/>
    </source>
</evidence>